<evidence type="ECO:0000313" key="1">
    <source>
        <dbReference type="EMBL" id="AFC72846.1"/>
    </source>
</evidence>
<evidence type="ECO:0000313" key="2">
    <source>
        <dbReference type="Proteomes" id="UP000008006"/>
    </source>
</evidence>
<dbReference type="AlphaFoldDB" id="A0AAI8AAT4"/>
<gene>
    <name evidence="1" type="ordered locus">MCC_06900</name>
</gene>
<dbReference type="RefSeq" id="WP_014409016.1">
    <property type="nucleotide sequence ID" value="NC_017042.1"/>
</dbReference>
<dbReference type="Proteomes" id="UP000008006">
    <property type="component" value="Chromosome"/>
</dbReference>
<name>A0AAI8AAT4_RICR3</name>
<sequence length="55" mass="6341">MKRFIIGFILAIGERKISKFIEQFLKPYVINEELEASYKAMAQDTKAEEKANECG</sequence>
<keyword evidence="2" id="KW-1185">Reference proteome</keyword>
<organism evidence="1 2">
    <name type="scientific">Rickettsia rhipicephali (strain 3-7-female6-CWPP)</name>
    <dbReference type="NCBI Taxonomy" id="1105113"/>
    <lineage>
        <taxon>Bacteria</taxon>
        <taxon>Pseudomonadati</taxon>
        <taxon>Pseudomonadota</taxon>
        <taxon>Alphaproteobacteria</taxon>
        <taxon>Rickettsiales</taxon>
        <taxon>Rickettsiaceae</taxon>
        <taxon>Rickettsieae</taxon>
        <taxon>Rickettsia</taxon>
        <taxon>spotted fever group</taxon>
    </lineage>
</organism>
<proteinExistence type="predicted"/>
<accession>A0AAI8AAT4</accession>
<dbReference type="KEGG" id="rre:MCC_06900"/>
<reference evidence="2" key="1">
    <citation type="submission" date="2012-02" db="EMBL/GenBank/DDBJ databases">
        <title>Complete genome sequence of Rickettsia rhipicephali strain 3-7-female6-CWPP.</title>
        <authorList>
            <person name="Johnson S.L."/>
            <person name="Munk A.C."/>
            <person name="Han S."/>
            <person name="Bruce D.C."/>
            <person name="Dasch G.A."/>
        </authorList>
    </citation>
    <scope>NUCLEOTIDE SEQUENCE [LARGE SCALE GENOMIC DNA]</scope>
    <source>
        <strain evidence="2">3-7-female6-CWPP</strain>
    </source>
</reference>
<dbReference type="EMBL" id="CP003342">
    <property type="protein sequence ID" value="AFC72846.1"/>
    <property type="molecule type" value="Genomic_DNA"/>
</dbReference>
<protein>
    <submittedName>
        <fullName evidence="1">Uncharacterized protein</fullName>
    </submittedName>
</protein>